<reference evidence="3" key="1">
    <citation type="journal article" date="2020" name="Stud. Mycol.">
        <title>101 Dothideomycetes genomes: a test case for predicting lifestyles and emergence of pathogens.</title>
        <authorList>
            <person name="Haridas S."/>
            <person name="Albert R."/>
            <person name="Binder M."/>
            <person name="Bloem J."/>
            <person name="Labutti K."/>
            <person name="Salamov A."/>
            <person name="Andreopoulos B."/>
            <person name="Baker S."/>
            <person name="Barry K."/>
            <person name="Bills G."/>
            <person name="Bluhm B."/>
            <person name="Cannon C."/>
            <person name="Castanera R."/>
            <person name="Culley D."/>
            <person name="Daum C."/>
            <person name="Ezra D."/>
            <person name="Gonzalez J."/>
            <person name="Henrissat B."/>
            <person name="Kuo A."/>
            <person name="Liang C."/>
            <person name="Lipzen A."/>
            <person name="Lutzoni F."/>
            <person name="Magnuson J."/>
            <person name="Mondo S."/>
            <person name="Nolan M."/>
            <person name="Ohm R."/>
            <person name="Pangilinan J."/>
            <person name="Park H.-J."/>
            <person name="Ramirez L."/>
            <person name="Alfaro M."/>
            <person name="Sun H."/>
            <person name="Tritt A."/>
            <person name="Yoshinaga Y."/>
            <person name="Zwiers L.-H."/>
            <person name="Turgeon B."/>
            <person name="Goodwin S."/>
            <person name="Spatafora J."/>
            <person name="Crous P."/>
            <person name="Grigoriev I."/>
        </authorList>
    </citation>
    <scope>NUCLEOTIDE SEQUENCE</scope>
    <source>
        <strain evidence="3">CBS 130266</strain>
    </source>
</reference>
<dbReference type="InterPro" id="IPR021460">
    <property type="entry name" value="DUF3112"/>
</dbReference>
<feature type="region of interest" description="Disordered" evidence="1">
    <location>
        <begin position="437"/>
        <end position="481"/>
    </location>
</feature>
<feature type="compositionally biased region" description="Low complexity" evidence="1">
    <location>
        <begin position="586"/>
        <end position="599"/>
    </location>
</feature>
<sequence>MSSNPPNQPPMPKGPPYVPTTWPLGGTNVKHVDIPITAVFLGLFIIGAVIHMTIFQLNQRKHHKFLFSALLFGFCMARITTCVVRIASLCFPMNIKLAIAAQVFVAAGVVIIFIVNLVFSQRMIRASHPHLGWTTAFSVVFKFFYAWIILTIIMLIVVVVQSFYTLSTNTRRIDRAIQLYGATVFAFISFLPIPMVAASLLTPRKQGLDKFGAGRWRVKPLILLTGAILVSFGATYRAGTTWVTPVPRSQPLPWYFHKAAFYVVNFTVEILTVYLYAFTRVDKRFYVIDGAHKRRSYSTLNLHEIHRDDNPNETDEEKAIRRQSVAAAAAQSAETFHDRLTLVNNRDSDAGSRTGWGRYKSVETLPNNRDSSRSVYNRDRDSRSNYTRDSRSIFRSDSAEPTPVDSYPAHVHFPMPIMPAAYAEYRRSGDAKSLEIAPRAKNRDSSESHYSRSAAATPVNGYSRSAAATPVGSNSQSAVATPPVDAYVEAEHSPMMTTTRSAEATWPLRDPNSRESHEGAIEATPVDTYTGAGISVGVYEGSTQVTPADAYTGAEHFPMTSTMTVAPTRAPTERTPADAYTGAGQSPMTSPTTSVTSTNAPPPPLTEEHMSAEHTTAPVTSTAERRRTLEPPPNGATSRVTL</sequence>
<comment type="caution">
    <text evidence="3">The sequence shown here is derived from an EMBL/GenBank/DDBJ whole genome shotgun (WGS) entry which is preliminary data.</text>
</comment>
<evidence type="ECO:0000313" key="4">
    <source>
        <dbReference type="Proteomes" id="UP000800235"/>
    </source>
</evidence>
<gene>
    <name evidence="3" type="ORF">EJ08DRAFT_127557</name>
</gene>
<feature type="transmembrane region" description="Helical" evidence="2">
    <location>
        <begin position="259"/>
        <end position="278"/>
    </location>
</feature>
<feature type="compositionally biased region" description="Basic and acidic residues" evidence="1">
    <location>
        <begin position="441"/>
        <end position="450"/>
    </location>
</feature>
<dbReference type="EMBL" id="MU007025">
    <property type="protein sequence ID" value="KAF2432671.1"/>
    <property type="molecule type" value="Genomic_DNA"/>
</dbReference>
<feature type="region of interest" description="Disordered" evidence="1">
    <location>
        <begin position="569"/>
        <end position="642"/>
    </location>
</feature>
<keyword evidence="2" id="KW-0472">Membrane</keyword>
<evidence type="ECO:0000256" key="2">
    <source>
        <dbReference type="SAM" id="Phobius"/>
    </source>
</evidence>
<feature type="transmembrane region" description="Helical" evidence="2">
    <location>
        <begin position="99"/>
        <end position="119"/>
    </location>
</feature>
<name>A0A9P4NWZ2_9PEZI</name>
<feature type="compositionally biased region" description="Basic and acidic residues" evidence="1">
    <location>
        <begin position="370"/>
        <end position="398"/>
    </location>
</feature>
<dbReference type="Proteomes" id="UP000800235">
    <property type="component" value="Unassembled WGS sequence"/>
</dbReference>
<feature type="region of interest" description="Disordered" evidence="1">
    <location>
        <begin position="494"/>
        <end position="517"/>
    </location>
</feature>
<keyword evidence="2" id="KW-1133">Transmembrane helix</keyword>
<dbReference type="PANTHER" id="PTHR35184">
    <property type="entry name" value="YALI0C10208P"/>
    <property type="match status" value="1"/>
</dbReference>
<proteinExistence type="predicted"/>
<feature type="transmembrane region" description="Helical" evidence="2">
    <location>
        <begin position="179"/>
        <end position="201"/>
    </location>
</feature>
<feature type="transmembrane region" description="Helical" evidence="2">
    <location>
        <begin position="221"/>
        <end position="239"/>
    </location>
</feature>
<evidence type="ECO:0000313" key="3">
    <source>
        <dbReference type="EMBL" id="KAF2432671.1"/>
    </source>
</evidence>
<feature type="compositionally biased region" description="Polar residues" evidence="1">
    <location>
        <begin position="613"/>
        <end position="622"/>
    </location>
</feature>
<evidence type="ECO:0000256" key="1">
    <source>
        <dbReference type="SAM" id="MobiDB-lite"/>
    </source>
</evidence>
<feature type="transmembrane region" description="Helical" evidence="2">
    <location>
        <begin position="131"/>
        <end position="159"/>
    </location>
</feature>
<dbReference type="Pfam" id="PF11309">
    <property type="entry name" value="DUF3112"/>
    <property type="match status" value="1"/>
</dbReference>
<feature type="region of interest" description="Disordered" evidence="1">
    <location>
        <begin position="347"/>
        <end position="405"/>
    </location>
</feature>
<dbReference type="AlphaFoldDB" id="A0A9P4NWZ2"/>
<keyword evidence="2" id="KW-0812">Transmembrane</keyword>
<accession>A0A9P4NWZ2</accession>
<feature type="transmembrane region" description="Helical" evidence="2">
    <location>
        <begin position="66"/>
        <end position="87"/>
    </location>
</feature>
<protein>
    <submittedName>
        <fullName evidence="3">Uncharacterized protein</fullName>
    </submittedName>
</protein>
<keyword evidence="4" id="KW-1185">Reference proteome</keyword>
<dbReference type="PANTHER" id="PTHR35184:SF1">
    <property type="entry name" value="INTEGRAL MEMBRANE PROTEIN"/>
    <property type="match status" value="1"/>
</dbReference>
<dbReference type="OrthoDB" id="3357002at2759"/>
<feature type="transmembrane region" description="Helical" evidence="2">
    <location>
        <begin position="34"/>
        <end position="54"/>
    </location>
</feature>
<organism evidence="3 4">
    <name type="scientific">Tothia fuscella</name>
    <dbReference type="NCBI Taxonomy" id="1048955"/>
    <lineage>
        <taxon>Eukaryota</taxon>
        <taxon>Fungi</taxon>
        <taxon>Dikarya</taxon>
        <taxon>Ascomycota</taxon>
        <taxon>Pezizomycotina</taxon>
        <taxon>Dothideomycetes</taxon>
        <taxon>Pleosporomycetidae</taxon>
        <taxon>Venturiales</taxon>
        <taxon>Cylindrosympodiaceae</taxon>
        <taxon>Tothia</taxon>
    </lineage>
</organism>